<reference evidence="1 12" key="1">
    <citation type="journal article" date="1999" name="Virology">
        <title>Sequence and analysis of the genome of a baculovirus pathogenic for Lymantria dispar.</title>
        <authorList>
            <person name="Kuzio J."/>
            <person name="Pearson M.N."/>
            <person name="Harwood S.H."/>
            <person name="Funk C.J."/>
            <person name="Evans J.T."/>
            <person name="Slavicek J.M."/>
            <person name="Rohrmann G.F."/>
        </authorList>
    </citation>
    <scope>NUCLEOTIDE SEQUENCE [LARGE SCALE GENOMIC DNA]</scope>
</reference>
<dbReference type="EMBL" id="KY249580">
    <property type="protein sequence ID" value="AQQ80081.1"/>
    <property type="molecule type" value="Genomic_DNA"/>
</dbReference>
<reference evidence="6" key="7">
    <citation type="submission" date="2016-07" db="EMBL/GenBank/DDBJ databases">
        <title>Complete genome of LdMNPV (Lymantria dispar nucleopolyhedrovirus) isolated in south-western Poland.</title>
        <authorList>
            <person name="Krejmer-Rabalska M."/>
            <person name="Rabalski L."/>
            <person name="Skrzecz I."/>
            <person name="Szewczyk B."/>
        </authorList>
    </citation>
    <scope>NUCLEOTIDE SEQUENCE</scope>
    <source>
        <strain evidence="6">RR01</strain>
    </source>
</reference>
<dbReference type="EMBL" id="MF311096">
    <property type="protein sequence ID" value="AWJ76675.1"/>
    <property type="molecule type" value="Genomic_DNA"/>
</dbReference>
<dbReference type="EMBL" id="KT626572">
    <property type="protein sequence ID" value="AMO27914.1"/>
    <property type="molecule type" value="Genomic_DNA"/>
</dbReference>
<evidence type="ECO:0000313" key="8">
    <source>
        <dbReference type="EMBL" id="AWJ76675.1"/>
    </source>
</evidence>
<dbReference type="PIR" id="T30406">
    <property type="entry name" value="T30406"/>
</dbReference>
<reference evidence="7" key="8">
    <citation type="journal article" date="2017" name="J. Invertebr. Pathol.">
        <title>A comparison of the adaptations of strains of Lymantria dispar multiple nucleopolyhedrovirus to hosts from spatially isolated populations.</title>
        <authorList>
            <person name="Martemyanov V.V."/>
            <person name="Podgwaite J.D."/>
            <person name="Belousova I.A."/>
            <person name="Pavlushin S.V."/>
            <person name="Slavicek J.M."/>
            <person name="Baturina O.A."/>
            <person name="Kabilov M.R."/>
            <person name="Ilyinykh A.V."/>
        </authorList>
    </citation>
    <scope>NUCLEOTIDE SEQUENCE</scope>
    <source>
        <strain evidence="7">LdMNPV-27/0</strain>
    </source>
</reference>
<dbReference type="RefSeq" id="NP_047695.1">
    <property type="nucleotide sequence ID" value="NC_001973.1"/>
</dbReference>
<dbReference type="EMBL" id="KM386655">
    <property type="protein sequence ID" value="AIX47899.1"/>
    <property type="molecule type" value="Genomic_DNA"/>
</dbReference>
<evidence type="ECO:0000313" key="5">
    <source>
        <dbReference type="EMBL" id="AMO27914.1"/>
    </source>
</evidence>
<dbReference type="Proteomes" id="UP000203997">
    <property type="component" value="Segment"/>
</dbReference>
<reference evidence="4" key="5">
    <citation type="submission" date="2016-03" db="EMBL/GenBank/DDBJ databases">
        <title>Geographic isolates of Lymantria dispar multiple nucleopolyhedrovirus: Genomic analysis and biological activity against different host strains of Lymantria dispar.</title>
        <authorList>
            <person name="Harrison R.L."/>
            <person name="Rowley D.L."/>
            <person name="Keena M.A."/>
        </authorList>
    </citation>
    <scope>NUCLEOTIDE SEQUENCE</scope>
    <source>
        <strain evidence="4">3054</strain>
        <strain evidence="5">Ab-a624</strain>
    </source>
</reference>
<sequence length="53" mass="6106">MCSQTKTTNNSLPRHFVFIRRALGGRPAAPNPTRRFAVRPVVKHLRFIFNKLS</sequence>
<dbReference type="EMBL" id="KX618634">
    <property type="protein sequence ID" value="AOW42906.1"/>
    <property type="molecule type" value="Genomic_DNA"/>
</dbReference>
<evidence type="ECO:0000313" key="7">
    <source>
        <dbReference type="EMBL" id="AQQ80081.1"/>
    </source>
</evidence>
<evidence type="ECO:0000313" key="12">
    <source>
        <dbReference type="Proteomes" id="UP000203997"/>
    </source>
</evidence>
<gene>
    <name evidence="6" type="primary">orf57</name>
    <name evidence="8" type="ORF">LdMNPV-T3_00058</name>
</gene>
<organism evidence="1 12">
    <name type="scientific">Lymantria dispar multicapsid nuclear polyhedrosis virus</name>
    <name type="common">LdMNPV</name>
    <dbReference type="NCBI Taxonomy" id="10449"/>
    <lineage>
        <taxon>Viruses</taxon>
        <taxon>Viruses incertae sedis</taxon>
        <taxon>Naldaviricetes</taxon>
        <taxon>Lefavirales</taxon>
        <taxon>Baculoviridae</taxon>
        <taxon>Alphabaculovirus</taxon>
        <taxon>Alphabaculovirus lydisparis</taxon>
    </lineage>
</organism>
<dbReference type="KEGG" id="vg:1488603"/>
<dbReference type="EMBL" id="MK411293">
    <property type="protein sequence ID" value="QCQ67631.1"/>
    <property type="molecule type" value="Genomic_DNA"/>
</dbReference>
<evidence type="ECO:0000313" key="4">
    <source>
        <dbReference type="EMBL" id="AMO27558.1"/>
    </source>
</evidence>
<reference evidence="9" key="10">
    <citation type="submission" date="2019-01" db="EMBL/GenBank/DDBJ databases">
        <title>New Siberian Lymantria dispar nucleopolyhedrovirus strain forms single nucleocapsids within cubic polyhedra.</title>
        <authorList>
            <person name="Pavlushin S.V."/>
            <person name="Ilinsky Y.Y."/>
            <person name="Belousova I.A."/>
            <person name="Bayborodin S.I."/>
            <person name="Lunev E.A."/>
            <person name="Toshchakov S.V."/>
            <person name="Martemyanov V.V."/>
        </authorList>
    </citation>
    <scope>NUCLEOTIDE SEQUENCE</scope>
    <source>
        <strain evidence="9">LDMN_Nsk06_pass_01_repl_01</strain>
        <strain evidence="10">LDMN_Nsk07_pass_01_repl_02</strain>
        <strain evidence="11">LDMN_Nsk15_pass_02_repl_01</strain>
    </source>
</reference>
<evidence type="ECO:0000313" key="11">
    <source>
        <dbReference type="EMBL" id="QCQ67631.1"/>
    </source>
</evidence>
<reference evidence="3" key="3">
    <citation type="journal article" date="2015" name="Genome Announc.">
        <title>Complete Genome Sequence of a Western Siberian Lymantria dispar Multiple Nucleopolyhedrovirus Isolate.</title>
        <authorList>
            <person name="Kabilov M.R."/>
            <person name="Martemyanov V.V."/>
            <person name="Tupikin A.E."/>
            <person name="Baturina O.A."/>
            <person name="Belousova I.A."/>
            <person name="Bondar A.A."/>
            <person name="Ilyinykh A.V."/>
        </authorList>
    </citation>
    <scope>NUCLEOTIDE SEQUENCE</scope>
    <source>
        <strain evidence="3">LdMNPV-27/2</strain>
    </source>
</reference>
<evidence type="ECO:0000313" key="6">
    <source>
        <dbReference type="EMBL" id="AOW42906.1"/>
    </source>
</evidence>
<dbReference type="EMBL" id="AF081810">
    <property type="protein sequence ID" value="AAC70244.1"/>
    <property type="molecule type" value="Genomic_DNA"/>
</dbReference>
<keyword evidence="12" id="KW-1185">Reference proteome</keyword>
<reference evidence="2" key="4">
    <citation type="journal article" date="2015" name="Genome Announc.">
        <title>Complete Genome Sequence of the Strain of Lymantria dispar Multiple Nucleopolyhedrovirus Found in the Gypsy Moth Biopesticide Virin-ENSh.</title>
        <authorList>
            <person name="Harrison R.L."/>
            <person name="Rowley D.L."/>
        </authorList>
    </citation>
    <scope>NUCLEOTIDE SEQUENCE</scope>
    <source>
        <strain evidence="2">3029</strain>
    </source>
</reference>
<evidence type="ECO:0000313" key="10">
    <source>
        <dbReference type="EMBL" id="QCQ67472.1"/>
    </source>
</evidence>
<evidence type="ECO:0000313" key="2">
    <source>
        <dbReference type="EMBL" id="AIX47899.1"/>
    </source>
</evidence>
<protein>
    <submittedName>
        <fullName evidence="1">LdOrf-59 peptide</fullName>
    </submittedName>
    <submittedName>
        <fullName evidence="8">ORF59</fullName>
    </submittedName>
    <submittedName>
        <fullName evidence="3">Orf-58 protein</fullName>
    </submittedName>
</protein>
<reference evidence="8" key="9">
    <citation type="submission" date="2017-06" db="EMBL/GenBank/DDBJ databases">
        <title>Complete Genome Sequence of a Lymantria dispar Nucleopolyhedrovirus (LdMNPV) strain from Turkey.</title>
        <authorList>
            <person name="Gencer D."/>
            <person name="Inan C."/>
            <person name="Nalcacioglu R."/>
            <person name="Yin F."/>
            <person name="Zhu Z."/>
            <person name="Wang J."/>
            <person name="Hu Z."/>
            <person name="Arif B.M."/>
            <person name="Demirbag Z."/>
            <person name="Demir I."/>
        </authorList>
    </citation>
    <scope>NUCLEOTIDE SEQUENCE</scope>
    <source>
        <strain evidence="8">T3</strain>
    </source>
</reference>
<dbReference type="EMBL" id="KP027546">
    <property type="protein sequence ID" value="AJR20334.1"/>
    <property type="molecule type" value="Genomic_DNA"/>
</dbReference>
<organismHost>
    <name type="scientific">Lepidoptera</name>
    <name type="common">moths &amp; butterflies</name>
    <dbReference type="NCBI Taxonomy" id="7088"/>
</organismHost>
<reference evidence="3" key="6">
    <citation type="submission" date="2016-04" db="EMBL/GenBank/DDBJ databases">
        <authorList>
            <person name="Evans L.H."/>
            <person name="Alamgir A."/>
            <person name="Owens N."/>
            <person name="Weber N.D."/>
            <person name="Virtaneva K."/>
            <person name="Barbian K."/>
            <person name="Babar A."/>
            <person name="Rosenke K."/>
        </authorList>
    </citation>
    <scope>NUCLEOTIDE SEQUENCE</scope>
    <source>
        <strain evidence="3">LdMNPV-27/2</strain>
    </source>
</reference>
<evidence type="ECO:0000313" key="9">
    <source>
        <dbReference type="EMBL" id="QCQ67312.1"/>
    </source>
</evidence>
<name>Q9YMR5_NPVLD</name>
<evidence type="ECO:0000313" key="1">
    <source>
        <dbReference type="EMBL" id="AAC70244.1"/>
    </source>
</evidence>
<evidence type="ECO:0000313" key="3">
    <source>
        <dbReference type="EMBL" id="AJR20334.1"/>
    </source>
</evidence>
<dbReference type="EMBL" id="MK411292">
    <property type="protein sequence ID" value="QCQ67472.1"/>
    <property type="molecule type" value="Genomic_DNA"/>
</dbReference>
<accession>Q9YMR5</accession>
<proteinExistence type="predicted"/>
<dbReference type="EMBL" id="KT626570">
    <property type="protein sequence ID" value="AMO27558.1"/>
    <property type="molecule type" value="Genomic_DNA"/>
</dbReference>
<reference evidence="3" key="2">
    <citation type="journal article" date="2015" name="Dokl. Biochem. Biophys.">
        <title>The enhancin gene: One of the genetic determinants of population variation in baculoviral virulence.</title>
        <authorList>
            <person name="Martemyanov V.V."/>
            <person name="Kabilov M.R."/>
            <person name="Tupikin A.E."/>
            <person name="Baturina O.A."/>
            <person name="Belousova I.A."/>
            <person name="Podgwaite J.D."/>
            <person name="Ilynykh A.V."/>
            <person name="Vlassov V.V."/>
        </authorList>
    </citation>
    <scope>NUCLEOTIDE SEQUENCE</scope>
    <source>
        <strain evidence="3">LdMNPV-27/2</strain>
    </source>
</reference>
<dbReference type="EMBL" id="MK411291">
    <property type="protein sequence ID" value="QCQ67312.1"/>
    <property type="molecule type" value="Genomic_DNA"/>
</dbReference>